<dbReference type="AlphaFoldDB" id="A0A0T7Z4V1"/>
<dbReference type="PANTHER" id="PTHR30562:SF1">
    <property type="entry name" value="UVRABC SYSTEM PROTEIN C"/>
    <property type="match status" value="1"/>
</dbReference>
<evidence type="ECO:0000259" key="9">
    <source>
        <dbReference type="PROSITE" id="PS50164"/>
    </source>
</evidence>
<dbReference type="FunFam" id="3.30.420.340:FF:000002">
    <property type="entry name" value="UvrABC system protein C"/>
    <property type="match status" value="1"/>
</dbReference>
<proteinExistence type="inferred from homology"/>
<dbReference type="Proteomes" id="UP000304540">
    <property type="component" value="Unassembled WGS sequence"/>
</dbReference>
<feature type="domain" description="GIY-YIG" evidence="9">
    <location>
        <begin position="14"/>
        <end position="91"/>
    </location>
</feature>
<keyword evidence="2 7" id="KW-0227">DNA damage</keyword>
<dbReference type="InterPro" id="IPR035901">
    <property type="entry name" value="GIY-YIG_endonuc_sf"/>
</dbReference>
<dbReference type="InterPro" id="IPR010994">
    <property type="entry name" value="RuvA_2-like"/>
</dbReference>
<dbReference type="InterPro" id="IPR004791">
    <property type="entry name" value="UvrC"/>
</dbReference>
<reference evidence="11 12" key="1">
    <citation type="submission" date="2019-04" db="EMBL/GenBank/DDBJ databases">
        <authorList>
            <consortium name="Pathogen Informatics"/>
        </authorList>
    </citation>
    <scope>NUCLEOTIDE SEQUENCE [LARGE SCALE GENOMIC DNA]</scope>
    <source>
        <strain evidence="11 12">GPSC232</strain>
    </source>
</reference>
<keyword evidence="3 7" id="KW-0228">DNA excision</keyword>
<evidence type="ECO:0000259" key="10">
    <source>
        <dbReference type="PROSITE" id="PS50165"/>
    </source>
</evidence>
<dbReference type="GO" id="GO:0006289">
    <property type="term" value="P:nucleotide-excision repair"/>
    <property type="evidence" value="ECO:0007669"/>
    <property type="project" value="UniProtKB-UniRule"/>
</dbReference>
<accession>A0A0T7Z4V1</accession>
<dbReference type="Pfam" id="PF08459">
    <property type="entry name" value="UvrC_RNaseH_dom"/>
    <property type="match status" value="1"/>
</dbReference>
<gene>
    <name evidence="7 11" type="primary">uvrC</name>
    <name evidence="11" type="ORF">SAMEA3381574_01965</name>
</gene>
<dbReference type="InterPro" id="IPR047296">
    <property type="entry name" value="GIY-YIG_UvrC_Cho"/>
</dbReference>
<dbReference type="HAMAP" id="MF_00203">
    <property type="entry name" value="UvrC"/>
    <property type="match status" value="1"/>
</dbReference>
<protein>
    <recommendedName>
        <fullName evidence="7">UvrABC system protein C</fullName>
        <shortName evidence="7">Protein UvrC</shortName>
    </recommendedName>
    <alternativeName>
        <fullName evidence="7">Excinuclease ABC subunit C</fullName>
    </alternativeName>
</protein>
<dbReference type="NCBIfam" id="TIGR00194">
    <property type="entry name" value="uvrC"/>
    <property type="match status" value="1"/>
</dbReference>
<dbReference type="Gene3D" id="4.10.860.10">
    <property type="entry name" value="UVR domain"/>
    <property type="match status" value="1"/>
</dbReference>
<dbReference type="PANTHER" id="PTHR30562">
    <property type="entry name" value="UVRC/OXIDOREDUCTASE"/>
    <property type="match status" value="1"/>
</dbReference>
<dbReference type="CDD" id="cd10434">
    <property type="entry name" value="GIY-YIG_UvrC_Cho"/>
    <property type="match status" value="1"/>
</dbReference>
<dbReference type="SUPFAM" id="SSF47781">
    <property type="entry name" value="RuvA domain 2-like"/>
    <property type="match status" value="1"/>
</dbReference>
<evidence type="ECO:0000256" key="4">
    <source>
        <dbReference type="ARBA" id="ARBA00022881"/>
    </source>
</evidence>
<evidence type="ECO:0000259" key="8">
    <source>
        <dbReference type="PROSITE" id="PS50151"/>
    </source>
</evidence>
<dbReference type="InterPro" id="IPR050066">
    <property type="entry name" value="UvrABC_protein_C"/>
</dbReference>
<dbReference type="SUPFAM" id="SSF46600">
    <property type="entry name" value="C-terminal UvrC-binding domain of UvrB"/>
    <property type="match status" value="1"/>
</dbReference>
<comment type="subcellular location">
    <subcellularLocation>
        <location evidence="7">Cytoplasm</location>
    </subcellularLocation>
</comment>
<evidence type="ECO:0000313" key="12">
    <source>
        <dbReference type="Proteomes" id="UP000304540"/>
    </source>
</evidence>
<dbReference type="Gene3D" id="1.10.150.20">
    <property type="entry name" value="5' to 3' exonuclease, C-terminal subdomain"/>
    <property type="match status" value="1"/>
</dbReference>
<dbReference type="Pfam" id="PF22920">
    <property type="entry name" value="UvrC_RNaseH"/>
    <property type="match status" value="1"/>
</dbReference>
<dbReference type="PROSITE" id="PS50165">
    <property type="entry name" value="UVRC"/>
    <property type="match status" value="1"/>
</dbReference>
<comment type="subunit">
    <text evidence="7">Interacts with UvrB in an incision complex.</text>
</comment>
<dbReference type="Gene3D" id="3.40.1440.10">
    <property type="entry name" value="GIY-YIG endonuclease"/>
    <property type="match status" value="1"/>
</dbReference>
<evidence type="ECO:0000256" key="1">
    <source>
        <dbReference type="ARBA" id="ARBA00022490"/>
    </source>
</evidence>
<dbReference type="FunFam" id="1.10.150.20:FF:000005">
    <property type="entry name" value="UvrABC system protein C"/>
    <property type="match status" value="1"/>
</dbReference>
<dbReference type="SUPFAM" id="SSF82771">
    <property type="entry name" value="GIY-YIG endonuclease"/>
    <property type="match status" value="1"/>
</dbReference>
<dbReference type="GO" id="GO:0009381">
    <property type="term" value="F:excinuclease ABC activity"/>
    <property type="evidence" value="ECO:0007669"/>
    <property type="project" value="UniProtKB-UniRule"/>
</dbReference>
<dbReference type="Pfam" id="PF01541">
    <property type="entry name" value="GIY-YIG"/>
    <property type="match status" value="1"/>
</dbReference>
<dbReference type="FunFam" id="3.40.1440.10:FF:000001">
    <property type="entry name" value="UvrABC system protein C"/>
    <property type="match status" value="1"/>
</dbReference>
<dbReference type="GO" id="GO:0009380">
    <property type="term" value="C:excinuclease repair complex"/>
    <property type="evidence" value="ECO:0007669"/>
    <property type="project" value="InterPro"/>
</dbReference>
<feature type="domain" description="UvrC family homology region profile" evidence="10">
    <location>
        <begin position="247"/>
        <end position="466"/>
    </location>
</feature>
<dbReference type="GO" id="GO:0003677">
    <property type="term" value="F:DNA binding"/>
    <property type="evidence" value="ECO:0007669"/>
    <property type="project" value="UniProtKB-UniRule"/>
</dbReference>
<evidence type="ECO:0000256" key="3">
    <source>
        <dbReference type="ARBA" id="ARBA00022769"/>
    </source>
</evidence>
<evidence type="ECO:0000256" key="7">
    <source>
        <dbReference type="HAMAP-Rule" id="MF_00203"/>
    </source>
</evidence>
<comment type="similarity">
    <text evidence="7">Belongs to the UvrC family.</text>
</comment>
<dbReference type="InterPro" id="IPR000305">
    <property type="entry name" value="GIY-YIG_endonuc"/>
</dbReference>
<dbReference type="PROSITE" id="PS50151">
    <property type="entry name" value="UVR"/>
    <property type="match status" value="1"/>
</dbReference>
<dbReference type="GO" id="GO:0009432">
    <property type="term" value="P:SOS response"/>
    <property type="evidence" value="ECO:0007669"/>
    <property type="project" value="UniProtKB-UniRule"/>
</dbReference>
<evidence type="ECO:0000313" key="11">
    <source>
        <dbReference type="EMBL" id="VRI37889.1"/>
    </source>
</evidence>
<dbReference type="SMART" id="SM00465">
    <property type="entry name" value="GIYc"/>
    <property type="match status" value="1"/>
</dbReference>
<dbReference type="InterPro" id="IPR036876">
    <property type="entry name" value="UVR_dom_sf"/>
</dbReference>
<dbReference type="Gene3D" id="3.30.420.340">
    <property type="entry name" value="UvrC, RNAse H endonuclease domain"/>
    <property type="match status" value="1"/>
</dbReference>
<dbReference type="InterPro" id="IPR038476">
    <property type="entry name" value="UvrC_RNase_H_dom_sf"/>
</dbReference>
<name>A0A0T7Z4V1_STREE</name>
<keyword evidence="1 7" id="KW-0963">Cytoplasm</keyword>
<sequence>MNNLIKPKLELLPTSPGCYIHKDKNGTIIYVGKAKNLRNRVRSYFRGSHDTKTEALVSEIVDFEFIVTESNIEALLLEINLIKENKPKYNIMLKDDKSYPFIKITNERYPRLIITRQVKKDGGLYFGPYPDVGAANEIKRLLDRIFPFRKCTNLPSKVCFYYHIGQCMAHTICKKDEVYFKSMAQEVSDFLKGQDDKIIDNLKGKMAAAAQTMEFERAAEYRDLIQAIGTLRTKQRVMAKDLQNRDVFGYYVDKGWMCVQVFFVRQGKLIERDVNLFPYFNDPDEDFLTYVGQFYQEKSHLVPNEVLIPQDIDEEAVKALVDSKILKPQRGEKKQLVNLAIKNARVSLEQKFNLLEKSVEKTQGAIENLGRLLQIPTPVRIESFDNSNIMGTSPVSAMVVFVNGKPSKKDYRKYKIKTVVGPDDYASMREVIRRRYGRVQREGLTPPDLIVIDGGQGQVNIAKQVIQEELGLDIPIAGLQKNDKHQTHELLFGDPLEVVDLSRNSQEFFLLQRIQDEVHRFAITFHRQLRSKNSFSSQLDGIDGLGPKRKQNLMKHFKSLTKIKEASVDEIVEVGVPRAVAEAVQRKLNPQETEILPQVAEERVDYQMEGNYNEP</sequence>
<dbReference type="GO" id="GO:0005737">
    <property type="term" value="C:cytoplasm"/>
    <property type="evidence" value="ECO:0007669"/>
    <property type="project" value="UniProtKB-SubCell"/>
</dbReference>
<keyword evidence="4 7" id="KW-0267">Excision nuclease</keyword>
<keyword evidence="5 7" id="KW-0234">DNA repair</keyword>
<feature type="domain" description="UVR" evidence="8">
    <location>
        <begin position="196"/>
        <end position="231"/>
    </location>
</feature>
<organism evidence="11 12">
    <name type="scientific">Streptococcus pneumoniae</name>
    <dbReference type="NCBI Taxonomy" id="1313"/>
    <lineage>
        <taxon>Bacteria</taxon>
        <taxon>Bacillati</taxon>
        <taxon>Bacillota</taxon>
        <taxon>Bacilli</taxon>
        <taxon>Lactobacillales</taxon>
        <taxon>Streptococcaceae</taxon>
        <taxon>Streptococcus</taxon>
    </lineage>
</organism>
<evidence type="ECO:0000256" key="6">
    <source>
        <dbReference type="ARBA" id="ARBA00023236"/>
    </source>
</evidence>
<dbReference type="FunFam" id="4.10.860.10:FF:000007">
    <property type="entry name" value="UvrABC system protein C"/>
    <property type="match status" value="1"/>
</dbReference>
<dbReference type="PROSITE" id="PS50164">
    <property type="entry name" value="GIY_YIG"/>
    <property type="match status" value="1"/>
</dbReference>
<dbReference type="EMBL" id="CABABW010000026">
    <property type="protein sequence ID" value="VRI37889.1"/>
    <property type="molecule type" value="Genomic_DNA"/>
</dbReference>
<dbReference type="Pfam" id="PF02151">
    <property type="entry name" value="UVR"/>
    <property type="match status" value="1"/>
</dbReference>
<keyword evidence="6 7" id="KW-0742">SOS response</keyword>
<evidence type="ECO:0000256" key="2">
    <source>
        <dbReference type="ARBA" id="ARBA00022763"/>
    </source>
</evidence>
<dbReference type="InterPro" id="IPR001162">
    <property type="entry name" value="UvrC_RNase_H_dom"/>
</dbReference>
<comment type="function">
    <text evidence="7">The UvrABC repair system catalyzes the recognition and processing of DNA lesions. UvrC both incises the 5' and 3' sides of the lesion. The N-terminal half is responsible for the 3' incision and the C-terminal half is responsible for the 5' incision.</text>
</comment>
<dbReference type="InterPro" id="IPR001943">
    <property type="entry name" value="UVR_dom"/>
</dbReference>
<dbReference type="Pfam" id="PF14520">
    <property type="entry name" value="HHH_5"/>
    <property type="match status" value="1"/>
</dbReference>
<evidence type="ECO:0000256" key="5">
    <source>
        <dbReference type="ARBA" id="ARBA00023204"/>
    </source>
</evidence>